<protein>
    <submittedName>
        <fullName evidence="4">Uncharacterized protein</fullName>
    </submittedName>
</protein>
<keyword evidence="3" id="KW-0143">Chaperone</keyword>
<dbReference type="GO" id="GO:0034551">
    <property type="term" value="P:mitochondrial respiratory chain complex III assembly"/>
    <property type="evidence" value="ECO:0007669"/>
    <property type="project" value="InterPro"/>
</dbReference>
<evidence type="ECO:0000256" key="2">
    <source>
        <dbReference type="ARBA" id="ARBA00023128"/>
    </source>
</evidence>
<evidence type="ECO:0000256" key="1">
    <source>
        <dbReference type="ARBA" id="ARBA00004305"/>
    </source>
</evidence>
<evidence type="ECO:0000313" key="5">
    <source>
        <dbReference type="Proteomes" id="UP000233551"/>
    </source>
</evidence>
<dbReference type="Pfam" id="PF05347">
    <property type="entry name" value="Complex1_LYR"/>
    <property type="match status" value="1"/>
</dbReference>
<dbReference type="InterPro" id="IPR045298">
    <property type="entry name" value="Complex1_LYR_LYRM7"/>
</dbReference>
<dbReference type="EMBL" id="PGOL01008657">
    <property type="protein sequence ID" value="PKI31507.1"/>
    <property type="molecule type" value="Genomic_DNA"/>
</dbReference>
<evidence type="ECO:0000256" key="3">
    <source>
        <dbReference type="ARBA" id="ARBA00023186"/>
    </source>
</evidence>
<dbReference type="OrthoDB" id="529194at2759"/>
<keyword evidence="2" id="KW-0496">Mitochondrion</keyword>
<reference evidence="4 5" key="1">
    <citation type="submission" date="2017-11" db="EMBL/GenBank/DDBJ databases">
        <title>De-novo sequencing of pomegranate (Punica granatum L.) genome.</title>
        <authorList>
            <person name="Akparov Z."/>
            <person name="Amiraslanov A."/>
            <person name="Hajiyeva S."/>
            <person name="Abbasov M."/>
            <person name="Kaur K."/>
            <person name="Hamwieh A."/>
            <person name="Solovyev V."/>
            <person name="Salamov A."/>
            <person name="Braich B."/>
            <person name="Kosarev P."/>
            <person name="Mahmoud A."/>
            <person name="Hajiyev E."/>
            <person name="Babayeva S."/>
            <person name="Izzatullayeva V."/>
            <person name="Mammadov A."/>
            <person name="Mammadov A."/>
            <person name="Sharifova S."/>
            <person name="Ojaghi J."/>
            <person name="Eynullazada K."/>
            <person name="Bayramov B."/>
            <person name="Abdulazimova A."/>
            <person name="Shahmuradov I."/>
        </authorList>
    </citation>
    <scope>NUCLEOTIDE SEQUENCE [LARGE SCALE GENOMIC DNA]</scope>
    <source>
        <strain evidence="5">cv. AG2017</strain>
        <tissue evidence="4">Leaf</tissue>
    </source>
</reference>
<proteinExistence type="predicted"/>
<organism evidence="4 5">
    <name type="scientific">Punica granatum</name>
    <name type="common">Pomegranate</name>
    <dbReference type="NCBI Taxonomy" id="22663"/>
    <lineage>
        <taxon>Eukaryota</taxon>
        <taxon>Viridiplantae</taxon>
        <taxon>Streptophyta</taxon>
        <taxon>Embryophyta</taxon>
        <taxon>Tracheophyta</taxon>
        <taxon>Spermatophyta</taxon>
        <taxon>Magnoliopsida</taxon>
        <taxon>eudicotyledons</taxon>
        <taxon>Gunneridae</taxon>
        <taxon>Pentapetalae</taxon>
        <taxon>rosids</taxon>
        <taxon>malvids</taxon>
        <taxon>Myrtales</taxon>
        <taxon>Lythraceae</taxon>
        <taxon>Punica</taxon>
    </lineage>
</organism>
<gene>
    <name evidence="4" type="ORF">CRG98_048088</name>
</gene>
<evidence type="ECO:0000313" key="4">
    <source>
        <dbReference type="EMBL" id="PKI31507.1"/>
    </source>
</evidence>
<name>A0A2I0HIH5_PUNGR</name>
<dbReference type="InterPro" id="IPR050435">
    <property type="entry name" value="MZM1/LYRM7"/>
</dbReference>
<dbReference type="AlphaFoldDB" id="A0A2I0HIH5"/>
<dbReference type="Proteomes" id="UP000233551">
    <property type="component" value="Unassembled WGS sequence"/>
</dbReference>
<dbReference type="CDD" id="cd20267">
    <property type="entry name" value="Complex1_LYR_LYRM7"/>
    <property type="match status" value="1"/>
</dbReference>
<dbReference type="GO" id="GO:0044183">
    <property type="term" value="F:protein folding chaperone"/>
    <property type="evidence" value="ECO:0007669"/>
    <property type="project" value="TreeGrafter"/>
</dbReference>
<accession>A0A2I0HIH5</accession>
<dbReference type="STRING" id="22663.A0A2I0HIH5"/>
<comment type="subcellular location">
    <subcellularLocation>
        <location evidence="1">Mitochondrion matrix</location>
    </subcellularLocation>
</comment>
<dbReference type="InterPro" id="IPR008011">
    <property type="entry name" value="Complex1_LYR_dom"/>
</dbReference>
<keyword evidence="5" id="KW-1185">Reference proteome</keyword>
<dbReference type="PANTHER" id="PTHR46749">
    <property type="entry name" value="COMPLEX III ASSEMBLY FACTOR LYRM7"/>
    <property type="match status" value="1"/>
</dbReference>
<dbReference type="GeneID" id="116216008"/>
<comment type="caution">
    <text evidence="4">The sequence shown here is derived from an EMBL/GenBank/DDBJ whole genome shotgun (WGS) entry which is preliminary data.</text>
</comment>
<dbReference type="PANTHER" id="PTHR46749:SF1">
    <property type="entry name" value="COMPLEX III ASSEMBLY FACTOR LYRM7"/>
    <property type="match status" value="1"/>
</dbReference>
<sequence length="109" mass="12245">MAVRSREVLSAYRALLRATRKTFAGDSVMLSGSAAEIRKKFEENRHVTSEADLQRLLDEARDASEFISTTIVQAKLNSRGDYEVKPGKEHAGATFEHPSEILRRNDLPK</sequence>
<dbReference type="GO" id="GO:0005759">
    <property type="term" value="C:mitochondrial matrix"/>
    <property type="evidence" value="ECO:0007669"/>
    <property type="project" value="UniProtKB-SubCell"/>
</dbReference>